<dbReference type="GeneID" id="24631921"/>
<name>A0A0A7NP86_9CAUD</name>
<protein>
    <submittedName>
        <fullName evidence="2">Uncharacterized protein</fullName>
    </submittedName>
</protein>
<dbReference type="EMBL" id="KM411959">
    <property type="protein sequence ID" value="AIZ94875.2"/>
    <property type="molecule type" value="Genomic_DNA"/>
</dbReference>
<dbReference type="KEGG" id="vg:24631921"/>
<reference evidence="2" key="1">
    <citation type="submission" date="2014-08" db="EMBL/GenBank/DDBJ databases">
        <title>Directed in vitro evolution of therapeutic bacteriophage: the Appelmans protocol.</title>
        <authorList>
            <person name="Burrowes B.H."/>
            <person name="Molineux I.J."/>
            <person name="Alves D.R."/>
            <person name="Fralick J.A."/>
        </authorList>
    </citation>
    <scope>NUCLEOTIDE SEQUENCE [LARGE SCALE GENOMIC DNA]</scope>
</reference>
<sequence>MADQGNRSPVPRQQHRRSPDQHLDPPVLHQRRRRFQAPSGQEGVRPYPRLQHRETEMSKLQDLPVLIDRPGNYVTRDGSRVVIFTVTERPEGYSMMTFDARGSYTRVNNTAKPECWHISGRLHAFREHPKDVVAKA</sequence>
<dbReference type="RefSeq" id="YP_009148213.2">
    <property type="nucleotide sequence ID" value="NC_027345.1"/>
</dbReference>
<organism evidence="2 3">
    <name type="scientific">Pseudomonas phage Pa2</name>
    <dbReference type="NCBI Taxonomy" id="1530400"/>
    <lineage>
        <taxon>Viruses</taxon>
        <taxon>Duplodnaviria</taxon>
        <taxon>Heunggongvirae</taxon>
        <taxon>Uroviricota</taxon>
        <taxon>Caudoviricetes</taxon>
        <taxon>Schitoviridae</taxon>
        <taxon>Migulavirinae</taxon>
        <taxon>Litunavirus</taxon>
        <taxon>Litunavirus Ab09</taxon>
    </lineage>
</organism>
<proteinExistence type="predicted"/>
<accession>A0A0A7NP86</accession>
<feature type="region of interest" description="Disordered" evidence="1">
    <location>
        <begin position="1"/>
        <end position="51"/>
    </location>
</feature>
<evidence type="ECO:0000256" key="1">
    <source>
        <dbReference type="SAM" id="MobiDB-lite"/>
    </source>
</evidence>
<evidence type="ECO:0000313" key="2">
    <source>
        <dbReference type="EMBL" id="AIZ94875.2"/>
    </source>
</evidence>
<evidence type="ECO:0000313" key="3">
    <source>
        <dbReference type="Proteomes" id="UP000030921"/>
    </source>
</evidence>
<dbReference type="Proteomes" id="UP000030921">
    <property type="component" value="Genome"/>
</dbReference>